<protein>
    <submittedName>
        <fullName evidence="1">9642_t:CDS:1</fullName>
    </submittedName>
</protein>
<proteinExistence type="predicted"/>
<dbReference type="EMBL" id="CAJVPM010002564">
    <property type="protein sequence ID" value="CAG8488602.1"/>
    <property type="molecule type" value="Genomic_DNA"/>
</dbReference>
<keyword evidence="2" id="KW-1185">Reference proteome</keyword>
<comment type="caution">
    <text evidence="1">The sequence shown here is derived from an EMBL/GenBank/DDBJ whole genome shotgun (WGS) entry which is preliminary data.</text>
</comment>
<accession>A0ACA9KR56</accession>
<gene>
    <name evidence="1" type="ORF">SCALOS_LOCUS2732</name>
</gene>
<sequence length="47" mass="5250">SSISNETLTIESVNPLLNSNETSNIFSEYIAAILLANYDYSVMEIHK</sequence>
<feature type="non-terminal residue" evidence="1">
    <location>
        <position position="1"/>
    </location>
</feature>
<evidence type="ECO:0000313" key="1">
    <source>
        <dbReference type="EMBL" id="CAG8488602.1"/>
    </source>
</evidence>
<dbReference type="Proteomes" id="UP000789860">
    <property type="component" value="Unassembled WGS sequence"/>
</dbReference>
<name>A0ACA9KR56_9GLOM</name>
<evidence type="ECO:0000313" key="2">
    <source>
        <dbReference type="Proteomes" id="UP000789860"/>
    </source>
</evidence>
<organism evidence="1 2">
    <name type="scientific">Scutellospora calospora</name>
    <dbReference type="NCBI Taxonomy" id="85575"/>
    <lineage>
        <taxon>Eukaryota</taxon>
        <taxon>Fungi</taxon>
        <taxon>Fungi incertae sedis</taxon>
        <taxon>Mucoromycota</taxon>
        <taxon>Glomeromycotina</taxon>
        <taxon>Glomeromycetes</taxon>
        <taxon>Diversisporales</taxon>
        <taxon>Gigasporaceae</taxon>
        <taxon>Scutellospora</taxon>
    </lineage>
</organism>
<reference evidence="1" key="1">
    <citation type="submission" date="2021-06" db="EMBL/GenBank/DDBJ databases">
        <authorList>
            <person name="Kallberg Y."/>
            <person name="Tangrot J."/>
            <person name="Rosling A."/>
        </authorList>
    </citation>
    <scope>NUCLEOTIDE SEQUENCE</scope>
    <source>
        <strain evidence="1">AU212A</strain>
    </source>
</reference>